<keyword evidence="2" id="KW-1185">Reference proteome</keyword>
<name>A0A813D435_POLGL</name>
<proteinExistence type="predicted"/>
<organism evidence="1 2">
    <name type="scientific">Polarella glacialis</name>
    <name type="common">Dinoflagellate</name>
    <dbReference type="NCBI Taxonomy" id="89957"/>
    <lineage>
        <taxon>Eukaryota</taxon>
        <taxon>Sar</taxon>
        <taxon>Alveolata</taxon>
        <taxon>Dinophyceae</taxon>
        <taxon>Suessiales</taxon>
        <taxon>Suessiaceae</taxon>
        <taxon>Polarella</taxon>
    </lineage>
</organism>
<evidence type="ECO:0000313" key="2">
    <source>
        <dbReference type="Proteomes" id="UP000654075"/>
    </source>
</evidence>
<accession>A0A813D435</accession>
<comment type="caution">
    <text evidence="1">The sequence shown here is derived from an EMBL/GenBank/DDBJ whole genome shotgun (WGS) entry which is preliminary data.</text>
</comment>
<reference evidence="1" key="1">
    <citation type="submission" date="2021-02" db="EMBL/GenBank/DDBJ databases">
        <authorList>
            <person name="Dougan E. K."/>
            <person name="Rhodes N."/>
            <person name="Thang M."/>
            <person name="Chan C."/>
        </authorList>
    </citation>
    <scope>NUCLEOTIDE SEQUENCE</scope>
</reference>
<dbReference type="AlphaFoldDB" id="A0A813D435"/>
<dbReference type="Proteomes" id="UP000654075">
    <property type="component" value="Unassembled WGS sequence"/>
</dbReference>
<protein>
    <submittedName>
        <fullName evidence="1">Uncharacterized protein</fullName>
    </submittedName>
</protein>
<sequence length="151" mass="16898">MRNNLLLSLHGRTFRTEPCPEGDRTLRARTYCWLQQGHQLPLHRIAGEAMPLECVAGPKMSQAAVLEEPLLTEGDAAGKVNVETCGVVGSRMIWEVMDFEDVQAEELPEVQSTTFLQVPFEVFSVLCLTTLFFDFASLEAGMIRRAQLVRS</sequence>
<gene>
    <name evidence="1" type="ORF">PGLA1383_LOCUS1671</name>
</gene>
<dbReference type="EMBL" id="CAJNNV010000453">
    <property type="protein sequence ID" value="CAE8582678.1"/>
    <property type="molecule type" value="Genomic_DNA"/>
</dbReference>
<evidence type="ECO:0000313" key="1">
    <source>
        <dbReference type="EMBL" id="CAE8582678.1"/>
    </source>
</evidence>